<reference evidence="1 2" key="1">
    <citation type="submission" date="2018-11" db="EMBL/GenBank/DDBJ databases">
        <title>Genomes From Bacteria Associated with the Canine Oral Cavity: a Test Case for Automated Genome-Based Taxonomic Assignment.</title>
        <authorList>
            <person name="Coil D.A."/>
            <person name="Jospin G."/>
            <person name="Darling A.E."/>
            <person name="Wallis C."/>
            <person name="Davis I.J."/>
            <person name="Harris S."/>
            <person name="Eisen J.A."/>
            <person name="Holcombe L.J."/>
            <person name="O'Flynn C."/>
        </authorList>
    </citation>
    <scope>NUCLEOTIDE SEQUENCE [LARGE SCALE GENOMIC DNA]</scope>
    <source>
        <strain evidence="1 2">OH2617_COT-023</strain>
    </source>
</reference>
<comment type="caution">
    <text evidence="1">The sequence shown here is derived from an EMBL/GenBank/DDBJ whole genome shotgun (WGS) entry which is preliminary data.</text>
</comment>
<gene>
    <name evidence="1" type="ORF">EII40_00560</name>
</gene>
<protein>
    <submittedName>
        <fullName evidence="1">DUF4372 domain-containing protein</fullName>
    </submittedName>
</protein>
<name>A0A3P1XWV4_TANFO</name>
<proteinExistence type="predicted"/>
<dbReference type="AlphaFoldDB" id="A0A3P1XWV4"/>
<accession>A0A3P1XWV4</accession>
<organism evidence="1 2">
    <name type="scientific">Tannerella forsythia</name>
    <name type="common">Bacteroides forsythus</name>
    <dbReference type="NCBI Taxonomy" id="28112"/>
    <lineage>
        <taxon>Bacteria</taxon>
        <taxon>Pseudomonadati</taxon>
        <taxon>Bacteroidota</taxon>
        <taxon>Bacteroidia</taxon>
        <taxon>Bacteroidales</taxon>
        <taxon>Tannerellaceae</taxon>
        <taxon>Tannerella</taxon>
    </lineage>
</organism>
<evidence type="ECO:0000313" key="2">
    <source>
        <dbReference type="Proteomes" id="UP000278609"/>
    </source>
</evidence>
<evidence type="ECO:0000313" key="1">
    <source>
        <dbReference type="EMBL" id="RRD63011.1"/>
    </source>
</evidence>
<sequence length="84" mass="10035">MNKNTYFFGQSVFGQLISLIDNRMITRNSTKHNADRYMRTVSLFYVSLRTACMLLLCPSMKDIRHFSCIECDFRFGFIEERYKI</sequence>
<dbReference type="Proteomes" id="UP000278609">
    <property type="component" value="Unassembled WGS sequence"/>
</dbReference>
<dbReference type="OrthoDB" id="7327264at2"/>
<dbReference type="EMBL" id="RQYS01000002">
    <property type="protein sequence ID" value="RRD63011.1"/>
    <property type="molecule type" value="Genomic_DNA"/>
</dbReference>